<dbReference type="AlphaFoldDB" id="A0A7I8J8T7"/>
<dbReference type="Gene3D" id="3.40.50.150">
    <property type="entry name" value="Vaccinia Virus protein VP39"/>
    <property type="match status" value="1"/>
</dbReference>
<dbReference type="SUPFAM" id="SSF53335">
    <property type="entry name" value="S-adenosyl-L-methionine-dependent methyltransferases"/>
    <property type="match status" value="1"/>
</dbReference>
<gene>
    <name evidence="1" type="ORF">SI7747_10013000</name>
</gene>
<name>A0A7I8J8T7_SPIIN</name>
<dbReference type="Proteomes" id="UP001189122">
    <property type="component" value="Unassembled WGS sequence"/>
</dbReference>
<dbReference type="InterPro" id="IPR029063">
    <property type="entry name" value="SAM-dependent_MTases_sf"/>
</dbReference>
<organism evidence="1">
    <name type="scientific">Spirodela intermedia</name>
    <name type="common">Intermediate duckweed</name>
    <dbReference type="NCBI Taxonomy" id="51605"/>
    <lineage>
        <taxon>Eukaryota</taxon>
        <taxon>Viridiplantae</taxon>
        <taxon>Streptophyta</taxon>
        <taxon>Embryophyta</taxon>
        <taxon>Tracheophyta</taxon>
        <taxon>Spermatophyta</taxon>
        <taxon>Magnoliopsida</taxon>
        <taxon>Liliopsida</taxon>
        <taxon>Araceae</taxon>
        <taxon>Lemnoideae</taxon>
        <taxon>Spirodela</taxon>
    </lineage>
</organism>
<accession>A0A7I8J8T7</accession>
<proteinExistence type="predicted"/>
<dbReference type="CDD" id="cd02440">
    <property type="entry name" value="AdoMet_MTases"/>
    <property type="match status" value="1"/>
</dbReference>
<evidence type="ECO:0000313" key="1">
    <source>
        <dbReference type="EMBL" id="CAA2627347.1"/>
    </source>
</evidence>
<keyword evidence="2" id="KW-1185">Reference proteome</keyword>
<sequence length="270" mass="29096">MALSGEDAGETIDIVEPAVRMGSYLAEVQPVEDAAGLIFLLWAIQQPTIARPNAFVRQSSMELRLDACGHQITIVQTPSSMSNPGVTGAVMWDSGIVLTKFLESAVDSGRLVLQGSKVVELGSGCGLVGCAAALLGARVVLTDLPDRLKLLKKNVEVNVKERNARGSAEVCELNWGDDLDAELTEPPPDFVVGSDVVYSEAAVVDLLSTLRQLSASCTTIFLAGELRNDAVLEYFLEAAMEDFLIGHVDQSQWHPDYRSQRVAILVLVKK</sequence>
<dbReference type="PANTHER" id="PTHR14614:SF109">
    <property type="entry name" value="RIBOSOMAL LYSINE N-METHYLTRANSFERASE 5"/>
    <property type="match status" value="1"/>
</dbReference>
<protein>
    <submittedName>
        <fullName evidence="1">Uncharacterized protein</fullName>
    </submittedName>
</protein>
<evidence type="ECO:0000313" key="2">
    <source>
        <dbReference type="Proteomes" id="UP001189122"/>
    </source>
</evidence>
<dbReference type="EMBL" id="CACRZD030000010">
    <property type="protein sequence ID" value="CAA6666607.1"/>
    <property type="molecule type" value="Genomic_DNA"/>
</dbReference>
<dbReference type="Pfam" id="PF10294">
    <property type="entry name" value="Methyltransf_16"/>
    <property type="match status" value="1"/>
</dbReference>
<dbReference type="InterPro" id="IPR019410">
    <property type="entry name" value="Methyltransf_16"/>
</dbReference>
<dbReference type="EMBL" id="LR743597">
    <property type="protein sequence ID" value="CAA2627347.1"/>
    <property type="molecule type" value="Genomic_DNA"/>
</dbReference>
<dbReference type="PANTHER" id="PTHR14614">
    <property type="entry name" value="HEPATOCELLULAR CARCINOMA-ASSOCIATED ANTIGEN"/>
    <property type="match status" value="1"/>
</dbReference>
<reference evidence="1 2" key="1">
    <citation type="submission" date="2019-12" db="EMBL/GenBank/DDBJ databases">
        <authorList>
            <person name="Scholz U."/>
            <person name="Mascher M."/>
            <person name="Fiebig A."/>
        </authorList>
    </citation>
    <scope>NUCLEOTIDE SEQUENCE</scope>
</reference>